<keyword evidence="2 5" id="KW-0812">Transmembrane</keyword>
<evidence type="ECO:0000313" key="10">
    <source>
        <dbReference type="Proteomes" id="UP000287865"/>
    </source>
</evidence>
<dbReference type="PANTHER" id="PTHR42770:SF7">
    <property type="entry name" value="MEMBRANE PROTEIN"/>
    <property type="match status" value="1"/>
</dbReference>
<dbReference type="EMBL" id="PIPK01000009">
    <property type="protein sequence ID" value="RUO22828.1"/>
    <property type="molecule type" value="Genomic_DNA"/>
</dbReference>
<comment type="caution">
    <text evidence="7">The sequence shown here is derived from an EMBL/GenBank/DDBJ whole genome shotgun (WGS) entry which is preliminary data.</text>
</comment>
<reference evidence="7 9" key="2">
    <citation type="submission" date="2018-06" db="EMBL/GenBank/DDBJ databases">
        <title>Genomic Encyclopedia of Type Strains, Phase III (KMG-III): the genomes of soil and plant-associated and newly described type strains.</title>
        <authorList>
            <person name="Whitman W."/>
        </authorList>
    </citation>
    <scope>NUCLEOTIDE SEQUENCE [LARGE SCALE GENOMIC DNA]</scope>
    <source>
        <strain evidence="7 9">CGMCC 1.15366</strain>
    </source>
</reference>
<evidence type="ECO:0000313" key="7">
    <source>
        <dbReference type="EMBL" id="RAJ96396.1"/>
    </source>
</evidence>
<evidence type="ECO:0000256" key="5">
    <source>
        <dbReference type="SAM" id="Phobius"/>
    </source>
</evidence>
<proteinExistence type="predicted"/>
<keyword evidence="3 5" id="KW-1133">Transmembrane helix</keyword>
<feature type="transmembrane region" description="Helical" evidence="5">
    <location>
        <begin position="42"/>
        <end position="65"/>
    </location>
</feature>
<feature type="transmembrane region" description="Helical" evidence="5">
    <location>
        <begin position="12"/>
        <end position="35"/>
    </location>
</feature>
<reference evidence="8 10" key="1">
    <citation type="journal article" date="2018" name="Front. Microbiol.">
        <title>Genome-Based Analysis Reveals the Taxonomy and Diversity of the Family Idiomarinaceae.</title>
        <authorList>
            <person name="Liu Y."/>
            <person name="Lai Q."/>
            <person name="Shao Z."/>
        </authorList>
    </citation>
    <scope>NUCLEOTIDE SEQUENCE [LARGE SCALE GENOMIC DNA]</scope>
    <source>
        <strain evidence="8 10">CF12-14</strain>
    </source>
</reference>
<dbReference type="Pfam" id="PF00324">
    <property type="entry name" value="AA_permease"/>
    <property type="match status" value="1"/>
</dbReference>
<evidence type="ECO:0000313" key="9">
    <source>
        <dbReference type="Proteomes" id="UP000249203"/>
    </source>
</evidence>
<evidence type="ECO:0000313" key="8">
    <source>
        <dbReference type="EMBL" id="RUO22828.1"/>
    </source>
</evidence>
<feature type="transmembrane region" description="Helical" evidence="5">
    <location>
        <begin position="276"/>
        <end position="300"/>
    </location>
</feature>
<comment type="subcellular location">
    <subcellularLocation>
        <location evidence="1">Membrane</location>
        <topology evidence="1">Multi-pass membrane protein</topology>
    </subcellularLocation>
</comment>
<dbReference type="InterPro" id="IPR004841">
    <property type="entry name" value="AA-permease/SLC12A_dom"/>
</dbReference>
<feature type="transmembrane region" description="Helical" evidence="5">
    <location>
        <begin position="125"/>
        <end position="143"/>
    </location>
</feature>
<dbReference type="OrthoDB" id="259687at2"/>
<protein>
    <submittedName>
        <fullName evidence="8">Amino acid transporter</fullName>
    </submittedName>
    <submittedName>
        <fullName evidence="7">Amino acid/polyamine/organocation transporter (APC superfamily)</fullName>
    </submittedName>
</protein>
<feature type="transmembrane region" description="Helical" evidence="5">
    <location>
        <begin position="227"/>
        <end position="250"/>
    </location>
</feature>
<dbReference type="GO" id="GO:0016020">
    <property type="term" value="C:membrane"/>
    <property type="evidence" value="ECO:0007669"/>
    <property type="project" value="UniProtKB-SubCell"/>
</dbReference>
<dbReference type="PANTHER" id="PTHR42770">
    <property type="entry name" value="AMINO ACID TRANSPORTER-RELATED"/>
    <property type="match status" value="1"/>
</dbReference>
<dbReference type="GO" id="GO:0055085">
    <property type="term" value="P:transmembrane transport"/>
    <property type="evidence" value="ECO:0007669"/>
    <property type="project" value="InterPro"/>
</dbReference>
<dbReference type="AlphaFoldDB" id="A0A327WU98"/>
<dbReference type="Proteomes" id="UP000249203">
    <property type="component" value="Unassembled WGS sequence"/>
</dbReference>
<dbReference type="Proteomes" id="UP000287865">
    <property type="component" value="Unassembled WGS sequence"/>
</dbReference>
<keyword evidence="10" id="KW-1185">Reference proteome</keyword>
<feature type="transmembrane region" description="Helical" evidence="5">
    <location>
        <begin position="196"/>
        <end position="215"/>
    </location>
</feature>
<accession>A0A327WU98</accession>
<evidence type="ECO:0000256" key="4">
    <source>
        <dbReference type="ARBA" id="ARBA00023136"/>
    </source>
</evidence>
<sequence length="426" mass="44462">MSSPKLVRHTSLPGAVLLGLGAIVGTGAYVSIALATEMAGSWVLFAILIAALVAACNGLSSAQLAAVHPVSGGTYEYGYQFLTPWAGFIAGWLFVAAKSASAATAALAFGLYVLPALGLPLGLQIPLALLVLLALMILVNGGMRRSNTANLVIVCSSIGALLIFSLYAVLTADETQQANVLNYQVSIADSIGWREFLGSAALLFVAYTGYGRIATMGEEVANPRRTIPIAIAVTVVVTTLLYVLIGYALLHTSLYSAPQAVDDTQLALVALADANWLRVVVLVGAAIALLGVILNLILGVSRVILAMGRRNDLPAHLAHLNAARTSAPNSVYAATGVMAVLALLGDVQLAWSFSAFTVLAYYSITNLAALKVAPAQRFVPKWVSWLGLASCVGLTFFIDGAVFAAGCAFIAVGLAWHQLRSKRHQA</sequence>
<feature type="domain" description="Amino acid permease/ SLC12A" evidence="6">
    <location>
        <begin position="15"/>
        <end position="403"/>
    </location>
</feature>
<dbReference type="PIRSF" id="PIRSF006060">
    <property type="entry name" value="AA_transporter"/>
    <property type="match status" value="1"/>
</dbReference>
<evidence type="ECO:0000256" key="1">
    <source>
        <dbReference type="ARBA" id="ARBA00004141"/>
    </source>
</evidence>
<keyword evidence="4 5" id="KW-0472">Membrane</keyword>
<dbReference type="RefSeq" id="WP_111569801.1">
    <property type="nucleotide sequence ID" value="NZ_PIPK01000009.1"/>
</dbReference>
<evidence type="ECO:0000259" key="6">
    <source>
        <dbReference type="Pfam" id="PF00324"/>
    </source>
</evidence>
<feature type="transmembrane region" description="Helical" evidence="5">
    <location>
        <begin position="331"/>
        <end position="362"/>
    </location>
</feature>
<gene>
    <name evidence="7" type="ORF">B0I24_10977</name>
    <name evidence="8" type="ORF">CWE07_10130</name>
</gene>
<feature type="transmembrane region" description="Helical" evidence="5">
    <location>
        <begin position="382"/>
        <end position="415"/>
    </location>
</feature>
<organism evidence="7 9">
    <name type="scientific">Aliidiomarina maris</name>
    <dbReference type="NCBI Taxonomy" id="531312"/>
    <lineage>
        <taxon>Bacteria</taxon>
        <taxon>Pseudomonadati</taxon>
        <taxon>Pseudomonadota</taxon>
        <taxon>Gammaproteobacteria</taxon>
        <taxon>Alteromonadales</taxon>
        <taxon>Idiomarinaceae</taxon>
        <taxon>Aliidiomarina</taxon>
    </lineage>
</organism>
<dbReference type="InterPro" id="IPR050367">
    <property type="entry name" value="APC_superfamily"/>
</dbReference>
<evidence type="ECO:0000256" key="3">
    <source>
        <dbReference type="ARBA" id="ARBA00022989"/>
    </source>
</evidence>
<feature type="transmembrane region" description="Helical" evidence="5">
    <location>
        <begin position="150"/>
        <end position="170"/>
    </location>
</feature>
<dbReference type="EMBL" id="QLMD01000009">
    <property type="protein sequence ID" value="RAJ96396.1"/>
    <property type="molecule type" value="Genomic_DNA"/>
</dbReference>
<name>A0A327WU98_9GAMM</name>
<evidence type="ECO:0000256" key="2">
    <source>
        <dbReference type="ARBA" id="ARBA00022692"/>
    </source>
</evidence>
<dbReference type="Gene3D" id="1.20.1740.10">
    <property type="entry name" value="Amino acid/polyamine transporter I"/>
    <property type="match status" value="1"/>
</dbReference>